<proteinExistence type="predicted"/>
<dbReference type="RefSeq" id="WP_296935078.1">
    <property type="nucleotide sequence ID" value="NZ_LT598928.1"/>
</dbReference>
<reference evidence="1" key="1">
    <citation type="submission" date="2016-04" db="EMBL/GenBank/DDBJ databases">
        <authorList>
            <person name="Evans L.H."/>
            <person name="Alamgir A."/>
            <person name="Owens N."/>
            <person name="Weber N.D."/>
            <person name="Virtaneva K."/>
            <person name="Barbian K."/>
            <person name="Babar A."/>
            <person name="Rosenke K."/>
        </authorList>
    </citation>
    <scope>NUCLEOTIDE SEQUENCE</scope>
    <source>
        <strain evidence="1">92-2</strain>
    </source>
</reference>
<sequence>MEHKDRTEGLRALIKQGLQAVAHKDTLAHLGDRTSYIGMSDIGQHWECPRAALARKVLPTTSSLERLLTLQRGHWFESGVGQALVSLGLHVLPQLEINWQHHGVPIKAHLDFVLVWGAPVNAIRILEVKSTDKLPSSPHDSHLLQLHGQIGLLVKAWNKPVFSLRAEDGTLLHEKMTFPQLCHAHFGLQLPATAAEASVEAWLLCLSMKEVRAFGPYGFNQAMLDTALDHAAQLWGELADFRAGHISLAHVDCAQGFYPLCAYCEHNNDCPKFPQGVQMPQWEPALEKLAALKEQRAALDSEIKEMETVLKLVHRQAGTRDWVDTGNYRFRMSVTAGRTTLDRDALRDELAEIFHSEHVGGIDVDTLLARCERTGSPFEKLSISPIN</sequence>
<dbReference type="AlphaFoldDB" id="A0A212J6T2"/>
<protein>
    <recommendedName>
        <fullName evidence="2">PD-(D/E)XK endonuclease-like domain-containing protein</fullName>
    </recommendedName>
</protein>
<gene>
    <name evidence="1" type="ORF">KM92DES2_10626</name>
</gene>
<dbReference type="EMBL" id="FLUP01000001">
    <property type="protein sequence ID" value="SBV95169.1"/>
    <property type="molecule type" value="Genomic_DNA"/>
</dbReference>
<organism evidence="1">
    <name type="scientific">uncultured Desulfovibrio sp</name>
    <dbReference type="NCBI Taxonomy" id="167968"/>
    <lineage>
        <taxon>Bacteria</taxon>
        <taxon>Pseudomonadati</taxon>
        <taxon>Thermodesulfobacteriota</taxon>
        <taxon>Desulfovibrionia</taxon>
        <taxon>Desulfovibrionales</taxon>
        <taxon>Desulfovibrionaceae</taxon>
        <taxon>Desulfovibrio</taxon>
        <taxon>environmental samples</taxon>
    </lineage>
</organism>
<evidence type="ECO:0008006" key="2">
    <source>
        <dbReference type="Google" id="ProtNLM"/>
    </source>
</evidence>
<name>A0A212J6T2_9BACT</name>
<accession>A0A212J6T2</accession>
<evidence type="ECO:0000313" key="1">
    <source>
        <dbReference type="EMBL" id="SBV95169.1"/>
    </source>
</evidence>
<dbReference type="InterPro" id="IPR011604">
    <property type="entry name" value="PDDEXK-like_dom_sf"/>
</dbReference>
<dbReference type="Gene3D" id="3.90.320.10">
    <property type="match status" value="1"/>
</dbReference>